<dbReference type="OrthoDB" id="4350321at2"/>
<accession>A0A370BDD2</accession>
<dbReference type="EMBL" id="QQNA01000060">
    <property type="protein sequence ID" value="RDG38399.1"/>
    <property type="molecule type" value="Genomic_DNA"/>
</dbReference>
<evidence type="ECO:0000256" key="1">
    <source>
        <dbReference type="SAM" id="MobiDB-lite"/>
    </source>
</evidence>
<sequence>MAVLTGGWPLIDRALSDRERLPGGALLELGPASGTAVLRVVGEGWSLSKAQSDPSFSYALSRDGVDVVAGYVDLTTTEAGAGRLWTGLRRVQSVADADSRLGAPHSATSAGGARGSTGTLTRGGRTGTATVWLRPDETCAVEITVLAKPGAGADAMAEAMALVRGVSFPQEAG</sequence>
<reference evidence="2 3" key="1">
    <citation type="submission" date="2018-07" db="EMBL/GenBank/DDBJ databases">
        <title>Streptomyces species from bats.</title>
        <authorList>
            <person name="Dunlap C."/>
        </authorList>
    </citation>
    <scope>NUCLEOTIDE SEQUENCE [LARGE SCALE GENOMIC DNA]</scope>
    <source>
        <strain evidence="2 3">AC230</strain>
    </source>
</reference>
<organism evidence="2 3">
    <name type="scientific">Streptomyces corynorhini</name>
    <dbReference type="NCBI Taxonomy" id="2282652"/>
    <lineage>
        <taxon>Bacteria</taxon>
        <taxon>Bacillati</taxon>
        <taxon>Actinomycetota</taxon>
        <taxon>Actinomycetes</taxon>
        <taxon>Kitasatosporales</taxon>
        <taxon>Streptomycetaceae</taxon>
        <taxon>Streptomyces</taxon>
    </lineage>
</organism>
<evidence type="ECO:0008006" key="4">
    <source>
        <dbReference type="Google" id="ProtNLM"/>
    </source>
</evidence>
<evidence type="ECO:0000313" key="2">
    <source>
        <dbReference type="EMBL" id="RDG38399.1"/>
    </source>
</evidence>
<gene>
    <name evidence="2" type="ORF">DVH02_09355</name>
</gene>
<name>A0A370BDD2_9ACTN</name>
<dbReference type="AlphaFoldDB" id="A0A370BDD2"/>
<evidence type="ECO:0000313" key="3">
    <source>
        <dbReference type="Proteomes" id="UP000253741"/>
    </source>
</evidence>
<comment type="caution">
    <text evidence="2">The sequence shown here is derived from an EMBL/GenBank/DDBJ whole genome shotgun (WGS) entry which is preliminary data.</text>
</comment>
<feature type="region of interest" description="Disordered" evidence="1">
    <location>
        <begin position="99"/>
        <end position="129"/>
    </location>
</feature>
<feature type="compositionally biased region" description="Low complexity" evidence="1">
    <location>
        <begin position="106"/>
        <end position="129"/>
    </location>
</feature>
<keyword evidence="3" id="KW-1185">Reference proteome</keyword>
<dbReference type="Proteomes" id="UP000253741">
    <property type="component" value="Unassembled WGS sequence"/>
</dbReference>
<protein>
    <recommendedName>
        <fullName evidence="4">Serine/threonine protein kinase</fullName>
    </recommendedName>
</protein>
<proteinExistence type="predicted"/>